<evidence type="ECO:0000256" key="2">
    <source>
        <dbReference type="ARBA" id="ARBA00007613"/>
    </source>
</evidence>
<evidence type="ECO:0000313" key="10">
    <source>
        <dbReference type="EMBL" id="ADG94184.1"/>
    </source>
</evidence>
<dbReference type="HOGENOM" id="CLU_012817_0_0_7"/>
<dbReference type="SUPFAM" id="SSF56954">
    <property type="entry name" value="Outer membrane efflux proteins (OEP)"/>
    <property type="match status" value="1"/>
</dbReference>
<dbReference type="GO" id="GO:0009279">
    <property type="term" value="C:cell outer membrane"/>
    <property type="evidence" value="ECO:0007669"/>
    <property type="project" value="UniProtKB-SubCell"/>
</dbReference>
<keyword evidence="11" id="KW-1185">Reference proteome</keyword>
<comment type="subcellular location">
    <subcellularLocation>
        <location evidence="1">Cell outer membrane</location>
    </subcellularLocation>
</comment>
<evidence type="ECO:0000256" key="8">
    <source>
        <dbReference type="SAM" id="Coils"/>
    </source>
</evidence>
<dbReference type="Proteomes" id="UP000000939">
    <property type="component" value="Chromosome"/>
</dbReference>
<feature type="chain" id="PRO_5003078396" evidence="9">
    <location>
        <begin position="22"/>
        <end position="488"/>
    </location>
</feature>
<keyword evidence="6" id="KW-0472">Membrane</keyword>
<keyword evidence="3" id="KW-0813">Transport</keyword>
<keyword evidence="8" id="KW-0175">Coiled coil</keyword>
<dbReference type="GO" id="GO:1990281">
    <property type="term" value="C:efflux pump complex"/>
    <property type="evidence" value="ECO:0007669"/>
    <property type="project" value="TreeGrafter"/>
</dbReference>
<dbReference type="STRING" id="572480.Arnit_2535"/>
<dbReference type="RefSeq" id="WP_013136329.1">
    <property type="nucleotide sequence ID" value="NC_014166.1"/>
</dbReference>
<evidence type="ECO:0000256" key="6">
    <source>
        <dbReference type="ARBA" id="ARBA00023136"/>
    </source>
</evidence>
<dbReference type="InterPro" id="IPR051906">
    <property type="entry name" value="TolC-like"/>
</dbReference>
<feature type="coiled-coil region" evidence="8">
    <location>
        <begin position="240"/>
        <end position="270"/>
    </location>
</feature>
<sequence length="488" mass="56057" precursor="true">MQNKFFLYLITILIINSSLNAVSLKDTVSTVILDNPTIQAELEQQKGYSKYVDDREGNYLPTLDLQTYVETSKDNKDRKSSSTDGQWTKQDGFLGTVILKQYLYDGGITPSQVAQSKYEDLSNRYRSFDAIESTVLEAVKVYTDLVKSDERLRVTKNMVKLNEDNMTMAKENEKISGEILETYQVSSKLHLVKDKYIDEEDKKDTAIASYIRYVGIKPKGKMCRPVIDETKIPKTLEEAIKRAVLDNSKIKEQIEKIKAQREKIVQAKGKFLPELNLELRASLDKNIDLLGDGTTKNVAARLNFNWNLYNGNKDKVATEQERIFLNEQKKNLDDITGEIVSNVKSLYGKNEKYKARIAETEGYVKANTNIVDIYKEQFSAGTRTFIDILNAQDELFESVKTLIDLEYSRIVNYYQLMYNFSSLTDNILKSKNQNCEEVKPRIIEFAPDKQNKTTQEDLNSLISDSDSSIIESFKLSKEIKNKLYKNRL</sequence>
<proteinExistence type="inferred from homology"/>
<feature type="signal peptide" evidence="9">
    <location>
        <begin position="1"/>
        <end position="21"/>
    </location>
</feature>
<dbReference type="EMBL" id="CP001999">
    <property type="protein sequence ID" value="ADG94184.1"/>
    <property type="molecule type" value="Genomic_DNA"/>
</dbReference>
<dbReference type="eggNOG" id="COG1538">
    <property type="taxonomic scope" value="Bacteria"/>
</dbReference>
<protein>
    <submittedName>
        <fullName evidence="10">Outer membrane efflux protein</fullName>
    </submittedName>
</protein>
<dbReference type="PANTHER" id="PTHR30026">
    <property type="entry name" value="OUTER MEMBRANE PROTEIN TOLC"/>
    <property type="match status" value="1"/>
</dbReference>
<dbReference type="PANTHER" id="PTHR30026:SF22">
    <property type="entry name" value="OUTER MEMBRANE EFFLUX PROTEIN"/>
    <property type="match status" value="1"/>
</dbReference>
<dbReference type="KEGG" id="ant:Arnit_2535"/>
<evidence type="ECO:0000256" key="3">
    <source>
        <dbReference type="ARBA" id="ARBA00022448"/>
    </source>
</evidence>
<dbReference type="Gene3D" id="1.20.1600.10">
    <property type="entry name" value="Outer membrane efflux proteins (OEP)"/>
    <property type="match status" value="1"/>
</dbReference>
<keyword evidence="4" id="KW-1134">Transmembrane beta strand</keyword>
<dbReference type="GO" id="GO:0015288">
    <property type="term" value="F:porin activity"/>
    <property type="evidence" value="ECO:0007669"/>
    <property type="project" value="TreeGrafter"/>
</dbReference>
<evidence type="ECO:0000256" key="5">
    <source>
        <dbReference type="ARBA" id="ARBA00022692"/>
    </source>
</evidence>
<dbReference type="InterPro" id="IPR003423">
    <property type="entry name" value="OMP_efflux"/>
</dbReference>
<accession>D5V6B4</accession>
<dbReference type="GO" id="GO:0015562">
    <property type="term" value="F:efflux transmembrane transporter activity"/>
    <property type="evidence" value="ECO:0007669"/>
    <property type="project" value="InterPro"/>
</dbReference>
<dbReference type="AlphaFoldDB" id="D5V6B4"/>
<gene>
    <name evidence="10" type="ordered locus">Arnit_2535</name>
</gene>
<evidence type="ECO:0000313" key="11">
    <source>
        <dbReference type="Proteomes" id="UP000000939"/>
    </source>
</evidence>
<evidence type="ECO:0000256" key="7">
    <source>
        <dbReference type="ARBA" id="ARBA00023237"/>
    </source>
</evidence>
<keyword evidence="9" id="KW-0732">Signal</keyword>
<dbReference type="Pfam" id="PF02321">
    <property type="entry name" value="OEP"/>
    <property type="match status" value="1"/>
</dbReference>
<evidence type="ECO:0000256" key="9">
    <source>
        <dbReference type="SAM" id="SignalP"/>
    </source>
</evidence>
<reference evidence="10 11" key="1">
    <citation type="journal article" date="2010" name="Stand. Genomic Sci.">
        <title>Complete genome sequence of Arcobacter nitrofigilis type strain (CI).</title>
        <authorList>
            <person name="Pati A."/>
            <person name="Gronow S."/>
            <person name="Lapidus A."/>
            <person name="Copeland A."/>
            <person name="Glavina Del Rio T."/>
            <person name="Nolan M."/>
            <person name="Lucas S."/>
            <person name="Tice H."/>
            <person name="Cheng J.F."/>
            <person name="Han C."/>
            <person name="Chertkov O."/>
            <person name="Bruce D."/>
            <person name="Tapia R."/>
            <person name="Goodwin L."/>
            <person name="Pitluck S."/>
            <person name="Liolios K."/>
            <person name="Ivanova N."/>
            <person name="Mavromatis K."/>
            <person name="Chen A."/>
            <person name="Palaniappan K."/>
            <person name="Land M."/>
            <person name="Hauser L."/>
            <person name="Chang Y.J."/>
            <person name="Jeffries C.D."/>
            <person name="Detter J.C."/>
            <person name="Rohde M."/>
            <person name="Goker M."/>
            <person name="Bristow J."/>
            <person name="Eisen J.A."/>
            <person name="Markowitz V."/>
            <person name="Hugenholtz P."/>
            <person name="Klenk H.P."/>
            <person name="Kyrpides N.C."/>
        </authorList>
    </citation>
    <scope>NUCLEOTIDE SEQUENCE [LARGE SCALE GENOMIC DNA]</scope>
    <source>
        <strain evidence="11">ATCC 33309 / DSM 7299 / CCUG 15893 / LMG 7604 / NCTC 12251 / CI</strain>
    </source>
</reference>
<comment type="similarity">
    <text evidence="2">Belongs to the outer membrane factor (OMF) (TC 1.B.17) family.</text>
</comment>
<organism evidence="10 11">
    <name type="scientific">Arcobacter nitrofigilis (strain ATCC 33309 / DSM 7299 / CCUG 15893 / LMG 7604 / NCTC 12251 / CI)</name>
    <name type="common">Campylobacter nitrofigilis</name>
    <dbReference type="NCBI Taxonomy" id="572480"/>
    <lineage>
        <taxon>Bacteria</taxon>
        <taxon>Pseudomonadati</taxon>
        <taxon>Campylobacterota</taxon>
        <taxon>Epsilonproteobacteria</taxon>
        <taxon>Campylobacterales</taxon>
        <taxon>Arcobacteraceae</taxon>
        <taxon>Arcobacter</taxon>
    </lineage>
</organism>
<name>D5V6B4_ARCNC</name>
<keyword evidence="7" id="KW-0998">Cell outer membrane</keyword>
<keyword evidence="5" id="KW-0812">Transmembrane</keyword>
<evidence type="ECO:0000256" key="4">
    <source>
        <dbReference type="ARBA" id="ARBA00022452"/>
    </source>
</evidence>
<evidence type="ECO:0000256" key="1">
    <source>
        <dbReference type="ARBA" id="ARBA00004442"/>
    </source>
</evidence>